<comment type="similarity">
    <text evidence="2">Belongs to the thioredoxin family. DsbA subfamily.</text>
</comment>
<dbReference type="InterPro" id="IPR036249">
    <property type="entry name" value="Thioredoxin-like_sf"/>
</dbReference>
<sequence>MVFTRYILLAALSLGLSAAAVAATPEQLAERSLGDAKAPVTVIEYASLTCSHCATFEREGLPQLKADYIDKGKVRLIFRDYPLDQYAVKASVALRCVAPAQFWALKEHLFRTQEVWAFSKDPLAAMKQQVKLAGLSDAALDACLADQQLGDSILNSRLQGEQKFKIESTPTFIINDGAGRHDGAEWDKVKAAIDKALGSAAKK</sequence>
<evidence type="ECO:0000256" key="3">
    <source>
        <dbReference type="SAM" id="SignalP"/>
    </source>
</evidence>
<dbReference type="SUPFAM" id="SSF52833">
    <property type="entry name" value="Thioredoxin-like"/>
    <property type="match status" value="1"/>
</dbReference>
<gene>
    <name evidence="5" type="ORF">TMPK1_18440</name>
</gene>
<proteinExistence type="inferred from homology"/>
<dbReference type="Gene3D" id="3.40.30.10">
    <property type="entry name" value="Glutaredoxin"/>
    <property type="match status" value="1"/>
</dbReference>
<evidence type="ECO:0000313" key="6">
    <source>
        <dbReference type="Proteomes" id="UP000681075"/>
    </source>
</evidence>
<keyword evidence="6" id="KW-1185">Reference proteome</keyword>
<evidence type="ECO:0000256" key="2">
    <source>
        <dbReference type="ARBA" id="ARBA00005791"/>
    </source>
</evidence>
<accession>A0A8S8XDX1</accession>
<feature type="domain" description="Thioredoxin" evidence="4">
    <location>
        <begin position="12"/>
        <end position="198"/>
    </location>
</feature>
<dbReference type="Pfam" id="PF13462">
    <property type="entry name" value="Thioredoxin_4"/>
    <property type="match status" value="1"/>
</dbReference>
<dbReference type="AlphaFoldDB" id="A0A8S8XDX1"/>
<dbReference type="Proteomes" id="UP000681075">
    <property type="component" value="Unassembled WGS sequence"/>
</dbReference>
<comment type="function">
    <text evidence="1">May be required for disulfide bond formation in some proteins.</text>
</comment>
<dbReference type="PANTHER" id="PTHR13887">
    <property type="entry name" value="GLUTATHIONE S-TRANSFERASE KAPPA"/>
    <property type="match status" value="1"/>
</dbReference>
<organism evidence="5 6">
    <name type="scientific">Roseiterribacter gracilis</name>
    <dbReference type="NCBI Taxonomy" id="2812848"/>
    <lineage>
        <taxon>Bacteria</taxon>
        <taxon>Pseudomonadati</taxon>
        <taxon>Pseudomonadota</taxon>
        <taxon>Alphaproteobacteria</taxon>
        <taxon>Rhodospirillales</taxon>
        <taxon>Roseiterribacteraceae</taxon>
        <taxon>Roseiterribacter</taxon>
    </lineage>
</organism>
<dbReference type="InterPro" id="IPR013766">
    <property type="entry name" value="Thioredoxin_domain"/>
</dbReference>
<dbReference type="Gene3D" id="1.10.40.80">
    <property type="match status" value="1"/>
</dbReference>
<reference evidence="5" key="1">
    <citation type="submission" date="2021-02" db="EMBL/GenBank/DDBJ databases">
        <title>Genome sequence of Rhodospirillales sp. strain TMPK1 isolated from soil.</title>
        <authorList>
            <person name="Nakai R."/>
            <person name="Kusada H."/>
            <person name="Tamaki H."/>
        </authorList>
    </citation>
    <scope>NUCLEOTIDE SEQUENCE</scope>
    <source>
        <strain evidence="5">TMPK1</strain>
    </source>
</reference>
<feature type="chain" id="PRO_5035938818" evidence="3">
    <location>
        <begin position="23"/>
        <end position="203"/>
    </location>
</feature>
<protein>
    <submittedName>
        <fullName evidence="5">Disulfide bond formation protein DsbD</fullName>
    </submittedName>
</protein>
<comment type="caution">
    <text evidence="5">The sequence shown here is derived from an EMBL/GenBank/DDBJ whole genome shotgun (WGS) entry which is preliminary data.</text>
</comment>
<evidence type="ECO:0000313" key="5">
    <source>
        <dbReference type="EMBL" id="GIL39607.1"/>
    </source>
</evidence>
<dbReference type="PROSITE" id="PS51352">
    <property type="entry name" value="THIOREDOXIN_2"/>
    <property type="match status" value="1"/>
</dbReference>
<feature type="signal peptide" evidence="3">
    <location>
        <begin position="1"/>
        <end position="22"/>
    </location>
</feature>
<evidence type="ECO:0000256" key="1">
    <source>
        <dbReference type="ARBA" id="ARBA00003565"/>
    </source>
</evidence>
<evidence type="ECO:0000259" key="4">
    <source>
        <dbReference type="PROSITE" id="PS51352"/>
    </source>
</evidence>
<dbReference type="InterPro" id="IPR012336">
    <property type="entry name" value="Thioredoxin-like_fold"/>
</dbReference>
<dbReference type="PANTHER" id="PTHR13887:SF56">
    <property type="entry name" value="THIOREDOXIN-LIKE REDUCTASE RV2466C"/>
    <property type="match status" value="1"/>
</dbReference>
<keyword evidence="3" id="KW-0732">Signal</keyword>
<name>A0A8S8XDX1_9PROT</name>
<dbReference type="EMBL" id="BOPV01000001">
    <property type="protein sequence ID" value="GIL39607.1"/>
    <property type="molecule type" value="Genomic_DNA"/>
</dbReference>